<feature type="compositionally biased region" description="Gly residues" evidence="2">
    <location>
        <begin position="853"/>
        <end position="862"/>
    </location>
</feature>
<feature type="coiled-coil region" evidence="1">
    <location>
        <begin position="76"/>
        <end position="106"/>
    </location>
</feature>
<proteinExistence type="predicted"/>
<dbReference type="AlphaFoldDB" id="A0A1D1ZAM2"/>
<evidence type="ECO:0000313" key="4">
    <source>
        <dbReference type="EMBL" id="JAT63946.1"/>
    </source>
</evidence>
<evidence type="ECO:0000256" key="1">
    <source>
        <dbReference type="SAM" id="Coils"/>
    </source>
</evidence>
<gene>
    <name evidence="4" type="primary">PF13_0198_3</name>
    <name evidence="4" type="ORF">g.66568</name>
</gene>
<feature type="coiled-coil region" evidence="1">
    <location>
        <begin position="135"/>
        <end position="228"/>
    </location>
</feature>
<evidence type="ECO:0000259" key="3">
    <source>
        <dbReference type="Pfam" id="PF24851"/>
    </source>
</evidence>
<dbReference type="InterPro" id="IPR056142">
    <property type="entry name" value="DUF7725"/>
</dbReference>
<dbReference type="PANTHER" id="PTHR35766">
    <property type="entry name" value="OS08G0543600 PROTEIN"/>
    <property type="match status" value="1"/>
</dbReference>
<keyword evidence="1" id="KW-0175">Coiled coil</keyword>
<accession>A0A1D1ZAM2</accession>
<name>A0A1D1ZAM2_9ARAE</name>
<feature type="compositionally biased region" description="Polar residues" evidence="2">
    <location>
        <begin position="830"/>
        <end position="851"/>
    </location>
</feature>
<feature type="region of interest" description="Disordered" evidence="2">
    <location>
        <begin position="812"/>
        <end position="862"/>
    </location>
</feature>
<reference evidence="4" key="1">
    <citation type="submission" date="2015-07" db="EMBL/GenBank/DDBJ databases">
        <title>Transcriptome Assembly of Anthurium amnicola.</title>
        <authorList>
            <person name="Suzuki J."/>
        </authorList>
    </citation>
    <scope>NUCLEOTIDE SEQUENCE</scope>
</reference>
<feature type="region of interest" description="Disordered" evidence="2">
    <location>
        <begin position="482"/>
        <end position="506"/>
    </location>
</feature>
<feature type="region of interest" description="Disordered" evidence="2">
    <location>
        <begin position="432"/>
        <end position="462"/>
    </location>
</feature>
<dbReference type="EMBL" id="GDJX01003990">
    <property type="protein sequence ID" value="JAT63946.1"/>
    <property type="molecule type" value="Transcribed_RNA"/>
</dbReference>
<feature type="compositionally biased region" description="Polar residues" evidence="2">
    <location>
        <begin position="439"/>
        <end position="462"/>
    </location>
</feature>
<feature type="region of interest" description="Disordered" evidence="2">
    <location>
        <begin position="1"/>
        <end position="50"/>
    </location>
</feature>
<protein>
    <submittedName>
        <fullName evidence="4">Reticulocyte-binding protein 2 a</fullName>
    </submittedName>
</protein>
<organism evidence="4">
    <name type="scientific">Anthurium amnicola</name>
    <dbReference type="NCBI Taxonomy" id="1678845"/>
    <lineage>
        <taxon>Eukaryota</taxon>
        <taxon>Viridiplantae</taxon>
        <taxon>Streptophyta</taxon>
        <taxon>Embryophyta</taxon>
        <taxon>Tracheophyta</taxon>
        <taxon>Spermatophyta</taxon>
        <taxon>Magnoliopsida</taxon>
        <taxon>Liliopsida</taxon>
        <taxon>Araceae</taxon>
        <taxon>Pothoideae</taxon>
        <taxon>Potheae</taxon>
        <taxon>Anthurium</taxon>
    </lineage>
</organism>
<feature type="compositionally biased region" description="Basic and acidic residues" evidence="2">
    <location>
        <begin position="19"/>
        <end position="50"/>
    </location>
</feature>
<dbReference type="PANTHER" id="PTHR35766:SF1">
    <property type="entry name" value="OS08G0543600 PROTEIN"/>
    <property type="match status" value="1"/>
</dbReference>
<evidence type="ECO:0000256" key="2">
    <source>
        <dbReference type="SAM" id="MobiDB-lite"/>
    </source>
</evidence>
<dbReference type="Pfam" id="PF24851">
    <property type="entry name" value="DUF7725"/>
    <property type="match status" value="1"/>
</dbReference>
<feature type="domain" description="DUF7725" evidence="3">
    <location>
        <begin position="633"/>
        <end position="705"/>
    </location>
</feature>
<sequence length="862" mass="94942">MEAAAARGGSLPTPSSQPHRKEWRAVSDHPFRKNESEEPEHGKLGQSDERTIYEEGTGPLDVELCSVAIDGSGLSNDILQQRLPDISRQRQELQQMEIELRAQIIARSEIAKVQSNFDTQIKEHINASAILKEQLHEREQCIQKLEMKLEEKESELRAVRIDNEAAWAKDDLLREQNKELATFRRERENSEAERTQHLKQIHELQEHIQEKINQFLELEEQHRVAQEAILYKDEQLREAQAWVARAQEMDTFHSTTNQTLQAELRERIEQFNQYLMAQQRQFAEVDRLHRQAIQQLQLELAEARGRNGIHNDDSLVAPTGLRDSSSYVNKGNHFINDGTATNDSSVLVTKGEHAESFLPASGSSSKAEHAPAVSIVPSSLLGLGAFLPSGQVIAPHPFVMHSQGTQQSVAQANLHGPESQLAYFHPITTITSHQHRQNHQAQADTTHQISHSDQHQPSQAEQNISNSDAQYNYELSAERQAVNSDHVGSHKSSTQGPDPDALTSGLDGTVEVLNGKELESNVNRYSRLESQGTTHEDSQFQTSLGLDLLEKSGETKVSGETTSIAANQVQEQVLTSKQTWSASNVTLSTVDHSVNSTGVPKRDVNTVKTNELPVSAVKTGCSSTFGKVPEPPLMDEKSLLACIVRAIPAGPSGGIRISSTLPNRLGKMLAPLHWHDYKKQYGKLDDFVTRHPELFVIKGDFIHLREGAQEIISTTTAVAKVAAAAAASVPHSSLLPSVAVTPVAQTHRLRKVPSTELKTGNPETSVQVDFGDSSNRLLHISTLPNQQPNGVGLNVINGLSDLKISKSRNLSSALSSETRSAHPTVRIVTGNGSSMDRSTFPSSQNRGSSNGRHGFGGKQQGR</sequence>